<name>W8BR96_CERCA</name>
<reference evidence="7" key="1">
    <citation type="submission" date="2013-07" db="EMBL/GenBank/DDBJ databases">
        <authorList>
            <person name="Geib S."/>
        </authorList>
    </citation>
    <scope>NUCLEOTIDE SEQUENCE</scope>
</reference>
<evidence type="ECO:0000256" key="3">
    <source>
        <dbReference type="ARBA" id="ARBA00060902"/>
    </source>
</evidence>
<dbReference type="Proteomes" id="UP000606786">
    <property type="component" value="Unassembled WGS sequence"/>
</dbReference>
<feature type="compositionally biased region" description="Polar residues" evidence="4">
    <location>
        <begin position="342"/>
        <end position="355"/>
    </location>
</feature>
<dbReference type="GO" id="GO:0005615">
    <property type="term" value="C:extracellular space"/>
    <property type="evidence" value="ECO:0007669"/>
    <property type="project" value="TreeGrafter"/>
</dbReference>
<comment type="similarity">
    <text evidence="3">Belongs to the TO family.</text>
</comment>
<dbReference type="KEGG" id="ccat:101462380"/>
<dbReference type="PANTHER" id="PTHR11008">
    <property type="entry name" value="PROTEIN TAKEOUT-LIKE PROTEIN"/>
    <property type="match status" value="1"/>
</dbReference>
<feature type="compositionally biased region" description="Low complexity" evidence="4">
    <location>
        <begin position="41"/>
        <end position="65"/>
    </location>
</feature>
<dbReference type="Pfam" id="PF06585">
    <property type="entry name" value="JHBP"/>
    <property type="match status" value="1"/>
</dbReference>
<feature type="region of interest" description="Disordered" evidence="4">
    <location>
        <begin position="41"/>
        <end position="66"/>
    </location>
</feature>
<feature type="signal peptide" evidence="5">
    <location>
        <begin position="1"/>
        <end position="22"/>
    </location>
</feature>
<dbReference type="OrthoDB" id="8179031at2759"/>
<dbReference type="PANTHER" id="PTHR11008:SF25">
    <property type="entry name" value="IP09473P-RELATED"/>
    <property type="match status" value="1"/>
</dbReference>
<keyword evidence="8" id="KW-1185">Reference proteome</keyword>
<reference evidence="6" key="3">
    <citation type="submission" date="2020-11" db="EMBL/GenBank/DDBJ databases">
        <authorList>
            <person name="Whitehead M."/>
        </authorList>
    </citation>
    <scope>NUCLEOTIDE SEQUENCE</scope>
    <source>
        <strain evidence="6">EGII</strain>
    </source>
</reference>
<keyword evidence="2" id="KW-0090">Biological rhythms</keyword>
<dbReference type="FunFam" id="3.15.10.30:FF:000001">
    <property type="entry name" value="Takeout-like protein 1"/>
    <property type="match status" value="1"/>
</dbReference>
<dbReference type="EMBL" id="GAMC01002730">
    <property type="protein sequence ID" value="JAC03826.1"/>
    <property type="molecule type" value="mRNA"/>
</dbReference>
<dbReference type="AlphaFoldDB" id="W8BR96"/>
<keyword evidence="1 5" id="KW-0732">Signal</keyword>
<reference evidence="7" key="2">
    <citation type="journal article" date="2014" name="BMC Genomics">
        <title>A genomic perspective to assessing quality of mass-reared SIT flies used in Mediterranean fruit fly (Ceratitis capitata) eradication in California.</title>
        <authorList>
            <person name="Calla B."/>
            <person name="Hall B."/>
            <person name="Hou S."/>
            <person name="Geib S.M."/>
        </authorList>
    </citation>
    <scope>NUCLEOTIDE SEQUENCE</scope>
</reference>
<evidence type="ECO:0000313" key="7">
    <source>
        <dbReference type="EMBL" id="JAC03826.1"/>
    </source>
</evidence>
<evidence type="ECO:0000256" key="2">
    <source>
        <dbReference type="ARBA" id="ARBA00023108"/>
    </source>
</evidence>
<feature type="chain" id="PRO_5036288214" evidence="5">
    <location>
        <begin position="23"/>
        <end position="368"/>
    </location>
</feature>
<dbReference type="InterPro" id="IPR038606">
    <property type="entry name" value="To_sf"/>
</dbReference>
<evidence type="ECO:0000313" key="8">
    <source>
        <dbReference type="Proteomes" id="UP000606786"/>
    </source>
</evidence>
<dbReference type="InterPro" id="IPR010562">
    <property type="entry name" value="Haemolymph_juvenile_hormone-bd"/>
</dbReference>
<evidence type="ECO:0000313" key="6">
    <source>
        <dbReference type="EMBL" id="CAD7005555.1"/>
    </source>
</evidence>
<dbReference type="GeneID" id="101462380"/>
<protein>
    <submittedName>
        <fullName evidence="6">(Mediterranean fruit fly) hypothetical protein</fullName>
    </submittedName>
    <submittedName>
        <fullName evidence="7">Protein takeout</fullName>
    </submittedName>
</protein>
<evidence type="ECO:0000256" key="4">
    <source>
        <dbReference type="SAM" id="MobiDB-lite"/>
    </source>
</evidence>
<feature type="region of interest" description="Disordered" evidence="4">
    <location>
        <begin position="342"/>
        <end position="368"/>
    </location>
</feature>
<dbReference type="GO" id="GO:0007623">
    <property type="term" value="P:circadian rhythm"/>
    <property type="evidence" value="ECO:0007669"/>
    <property type="project" value="UniProtKB-ARBA"/>
</dbReference>
<sequence length="368" mass="40721">MHFINILYALVVLCAVSAPTFGNHNNAPNCSGGTSCPISGSSGSSTTTTTGATTTAKSGALSSTTETVQSNNNYEHFLKEKPKDLQTCQRKSADFDKCIVNAYQHIFSTWKNGINDVPHSVPIDPLFVREFEVIEDRENITPITVKMNNITVTGLSEAKVKSVNFKDNEYDFKMTYLVPKIRLNGQYTAQGQVLLLKIDTVGEMFMEIIEGLYTVTTKVKLRTVENHKFFDLKALQFNVDSIKDLHLHFANLFKDKVLNDNTNAVFNGSWRVFFDIFKPKIEAEINKVLLAHFRSVFGQVPAEYFIADVTAAVESSKTGTHSSLHSSSSSDSAKVVTHLELQQQAPPQHGSSVAHATTKVPEKANKVH</sequence>
<dbReference type="EMBL" id="CAJHJT010000034">
    <property type="protein sequence ID" value="CAD7005555.1"/>
    <property type="molecule type" value="Genomic_DNA"/>
</dbReference>
<dbReference type="Gene3D" id="3.15.10.30">
    <property type="entry name" value="Haemolymph juvenile hormone binding protein"/>
    <property type="match status" value="1"/>
</dbReference>
<gene>
    <name evidence="7" type="primary">TAKT</name>
    <name evidence="6" type="ORF">CCAP1982_LOCUS13915</name>
</gene>
<dbReference type="SMART" id="SM00700">
    <property type="entry name" value="JHBP"/>
    <property type="match status" value="1"/>
</dbReference>
<organism evidence="7">
    <name type="scientific">Ceratitis capitata</name>
    <name type="common">Mediterranean fruit fly</name>
    <name type="synonym">Tephritis capitata</name>
    <dbReference type="NCBI Taxonomy" id="7213"/>
    <lineage>
        <taxon>Eukaryota</taxon>
        <taxon>Metazoa</taxon>
        <taxon>Ecdysozoa</taxon>
        <taxon>Arthropoda</taxon>
        <taxon>Hexapoda</taxon>
        <taxon>Insecta</taxon>
        <taxon>Pterygota</taxon>
        <taxon>Neoptera</taxon>
        <taxon>Endopterygota</taxon>
        <taxon>Diptera</taxon>
        <taxon>Brachycera</taxon>
        <taxon>Muscomorpha</taxon>
        <taxon>Tephritoidea</taxon>
        <taxon>Tephritidae</taxon>
        <taxon>Ceratitis</taxon>
        <taxon>Ceratitis</taxon>
    </lineage>
</organism>
<evidence type="ECO:0000256" key="5">
    <source>
        <dbReference type="SAM" id="SignalP"/>
    </source>
</evidence>
<evidence type="ECO:0000256" key="1">
    <source>
        <dbReference type="ARBA" id="ARBA00022729"/>
    </source>
</evidence>
<accession>W8BR96</accession>
<proteinExistence type="evidence at transcript level"/>